<accession>D3PV91</accession>
<dbReference type="Proteomes" id="UP000000844">
    <property type="component" value="Chromosome"/>
</dbReference>
<dbReference type="eggNOG" id="COG2156">
    <property type="taxonomic scope" value="Bacteria"/>
</dbReference>
<comment type="subcellular location">
    <subcellularLocation>
        <location evidence="11">Cell membrane</location>
        <topology evidence="11">Single-pass membrane protein</topology>
    </subcellularLocation>
</comment>
<keyword evidence="2 11" id="KW-1003">Cell membrane</keyword>
<keyword evidence="1 11" id="KW-0813">Transport</keyword>
<keyword evidence="7 11" id="KW-0630">Potassium</keyword>
<dbReference type="OrthoDB" id="9788285at2"/>
<dbReference type="EMBL" id="CP001778">
    <property type="protein sequence ID" value="ADD41144.1"/>
    <property type="molecule type" value="Genomic_DNA"/>
</dbReference>
<dbReference type="GO" id="GO:0008556">
    <property type="term" value="F:P-type potassium transmembrane transporter activity"/>
    <property type="evidence" value="ECO:0007669"/>
    <property type="project" value="InterPro"/>
</dbReference>
<dbReference type="GO" id="GO:0005886">
    <property type="term" value="C:plasma membrane"/>
    <property type="evidence" value="ECO:0007669"/>
    <property type="project" value="UniProtKB-SubCell"/>
</dbReference>
<evidence type="ECO:0000256" key="4">
    <source>
        <dbReference type="ARBA" id="ARBA00022692"/>
    </source>
</evidence>
<organism evidence="12 13">
    <name type="scientific">Stackebrandtia nassauensis (strain DSM 44728 / CIP 108903 / NRRL B-16338 / NBRC 102104 / LLR-40K-21)</name>
    <dbReference type="NCBI Taxonomy" id="446470"/>
    <lineage>
        <taxon>Bacteria</taxon>
        <taxon>Bacillati</taxon>
        <taxon>Actinomycetota</taxon>
        <taxon>Actinomycetes</taxon>
        <taxon>Glycomycetales</taxon>
        <taxon>Glycomycetaceae</taxon>
        <taxon>Stackebrandtia</taxon>
    </lineage>
</organism>
<comment type="function">
    <text evidence="11">Part of the high-affinity ATP-driven potassium transport (or Kdp) system, which catalyzes the hydrolysis of ATP coupled with the electrogenic transport of potassium into the cytoplasm. This subunit acts as a catalytic chaperone that increases the ATP-binding affinity of the ATP-hydrolyzing subunit KdpB by the formation of a transient KdpB/KdpC/ATP ternary complex.</text>
</comment>
<dbReference type="AlphaFoldDB" id="D3PV91"/>
<keyword evidence="8 11" id="KW-1133">Transmembrane helix</keyword>
<keyword evidence="6 11" id="KW-0067">ATP-binding</keyword>
<dbReference type="Pfam" id="PF02669">
    <property type="entry name" value="KdpC"/>
    <property type="match status" value="2"/>
</dbReference>
<keyword evidence="9 11" id="KW-0406">Ion transport</keyword>
<keyword evidence="5 11" id="KW-0547">Nucleotide-binding</keyword>
<evidence type="ECO:0000256" key="5">
    <source>
        <dbReference type="ARBA" id="ARBA00022741"/>
    </source>
</evidence>
<dbReference type="KEGG" id="sna:Snas_1438"/>
<evidence type="ECO:0000256" key="9">
    <source>
        <dbReference type="ARBA" id="ARBA00023065"/>
    </source>
</evidence>
<evidence type="ECO:0000313" key="13">
    <source>
        <dbReference type="Proteomes" id="UP000000844"/>
    </source>
</evidence>
<dbReference type="InterPro" id="IPR003820">
    <property type="entry name" value="KdpC"/>
</dbReference>
<keyword evidence="4 11" id="KW-0812">Transmembrane</keyword>
<dbReference type="RefSeq" id="WP_013016715.1">
    <property type="nucleotide sequence ID" value="NC_013947.1"/>
</dbReference>
<dbReference type="PANTHER" id="PTHR30042">
    <property type="entry name" value="POTASSIUM-TRANSPORTING ATPASE C CHAIN"/>
    <property type="match status" value="1"/>
</dbReference>
<evidence type="ECO:0000256" key="3">
    <source>
        <dbReference type="ARBA" id="ARBA00022538"/>
    </source>
</evidence>
<keyword evidence="13" id="KW-1185">Reference proteome</keyword>
<dbReference type="STRING" id="446470.Snas_1438"/>
<evidence type="ECO:0000256" key="10">
    <source>
        <dbReference type="ARBA" id="ARBA00023136"/>
    </source>
</evidence>
<evidence type="ECO:0000256" key="7">
    <source>
        <dbReference type="ARBA" id="ARBA00022958"/>
    </source>
</evidence>
<comment type="subunit">
    <text evidence="11">The system is composed of three essential subunits: KdpA, KdpB and KdpC.</text>
</comment>
<comment type="similarity">
    <text evidence="11">Belongs to the KdpC family.</text>
</comment>
<evidence type="ECO:0000256" key="2">
    <source>
        <dbReference type="ARBA" id="ARBA00022475"/>
    </source>
</evidence>
<protein>
    <recommendedName>
        <fullName evidence="11">Potassium-transporting ATPase KdpC subunit</fullName>
    </recommendedName>
    <alternativeName>
        <fullName evidence="11">ATP phosphohydrolase [potassium-transporting] C chain</fullName>
    </alternativeName>
    <alternativeName>
        <fullName evidence="11">Potassium-binding and translocating subunit C</fullName>
    </alternativeName>
    <alternativeName>
        <fullName evidence="11">Potassium-translocating ATPase C chain</fullName>
    </alternativeName>
</protein>
<sequence length="309" mass="32629">MTRLPNWISSHLAALRALLVFTVLLGLLYPLGMVAVAQLPGLRDNAQGSLITDENGRVIGSSLIGQSFTDSDGDAIPEYFQSRPSAAVNAETGQPYDPLTTSASNLGPEDVVDTLPDPDKGWDGDDNATKSLLTQVCERSYAIGKLEGVDGSRPYCADSGDSAVGAVLKVFYSKGLKGDITRVVSVNEECGTVDEPFVSGYKGVTVECAKYGDDYAKGIITPIRGDASADSPIPPDAVAGSASGLDPNISPEYAELQVERVAEQRGVTEDEVRSLVDEHTTGRALGFMGEAGVNVVELNVALDQKYPKK</sequence>
<gene>
    <name evidence="11" type="primary">kdpC</name>
    <name evidence="12" type="ordered locus">Snas_1438</name>
</gene>
<keyword evidence="10 11" id="KW-0472">Membrane</keyword>
<evidence type="ECO:0000256" key="1">
    <source>
        <dbReference type="ARBA" id="ARBA00022448"/>
    </source>
</evidence>
<evidence type="ECO:0000256" key="11">
    <source>
        <dbReference type="HAMAP-Rule" id="MF_00276"/>
    </source>
</evidence>
<reference evidence="12 13" key="1">
    <citation type="journal article" date="2009" name="Stand. Genomic Sci.">
        <title>Complete genome sequence of Stackebrandtia nassauensis type strain (LLR-40K-21).</title>
        <authorList>
            <person name="Munk C."/>
            <person name="Lapidus A."/>
            <person name="Copeland A."/>
            <person name="Jando M."/>
            <person name="Mayilraj S."/>
            <person name="Glavina Del Rio T."/>
            <person name="Nolan M."/>
            <person name="Chen F."/>
            <person name="Lucas S."/>
            <person name="Tice H."/>
            <person name="Cheng J.F."/>
            <person name="Han C."/>
            <person name="Detter J.C."/>
            <person name="Bruce D."/>
            <person name="Goodwin L."/>
            <person name="Chain P."/>
            <person name="Pitluck S."/>
            <person name="Goker M."/>
            <person name="Ovchinikova G."/>
            <person name="Pati A."/>
            <person name="Ivanova N."/>
            <person name="Mavromatis K."/>
            <person name="Chen A."/>
            <person name="Palaniappan K."/>
            <person name="Land M."/>
            <person name="Hauser L."/>
            <person name="Chang Y.J."/>
            <person name="Jeffries C.D."/>
            <person name="Bristow J."/>
            <person name="Eisen J.A."/>
            <person name="Markowitz V."/>
            <person name="Hugenholtz P."/>
            <person name="Kyrpides N.C."/>
            <person name="Klenk H.P."/>
        </authorList>
    </citation>
    <scope>NUCLEOTIDE SEQUENCE [LARGE SCALE GENOMIC DNA]</scope>
    <source>
        <strain evidence="13">DSM 44728 / CIP 108903 / NRRL B-16338 / NBRC 102104 / LLR-40K-21</strain>
    </source>
</reference>
<evidence type="ECO:0000256" key="6">
    <source>
        <dbReference type="ARBA" id="ARBA00022840"/>
    </source>
</evidence>
<proteinExistence type="inferred from homology"/>
<evidence type="ECO:0000313" key="12">
    <source>
        <dbReference type="EMBL" id="ADD41144.1"/>
    </source>
</evidence>
<keyword evidence="3 11" id="KW-0633">Potassium transport</keyword>
<name>D3PV91_STANL</name>
<dbReference type="GO" id="GO:0005524">
    <property type="term" value="F:ATP binding"/>
    <property type="evidence" value="ECO:0007669"/>
    <property type="project" value="UniProtKB-UniRule"/>
</dbReference>
<dbReference type="PANTHER" id="PTHR30042:SF2">
    <property type="entry name" value="POTASSIUM-TRANSPORTING ATPASE KDPC SUBUNIT"/>
    <property type="match status" value="1"/>
</dbReference>
<dbReference type="HOGENOM" id="CLU_077094_0_0_11"/>
<evidence type="ECO:0000256" key="8">
    <source>
        <dbReference type="ARBA" id="ARBA00022989"/>
    </source>
</evidence>
<dbReference type="HAMAP" id="MF_00276">
    <property type="entry name" value="KdpC"/>
    <property type="match status" value="1"/>
</dbReference>